<evidence type="ECO:0000256" key="1">
    <source>
        <dbReference type="SAM" id="MobiDB-lite"/>
    </source>
</evidence>
<feature type="compositionally biased region" description="Polar residues" evidence="1">
    <location>
        <begin position="112"/>
        <end position="128"/>
    </location>
</feature>
<organism evidence="2 3">
    <name type="scientific">Pseudomonas panipatensis</name>
    <dbReference type="NCBI Taxonomy" id="428992"/>
    <lineage>
        <taxon>Bacteria</taxon>
        <taxon>Pseudomonadati</taxon>
        <taxon>Pseudomonadota</taxon>
        <taxon>Gammaproteobacteria</taxon>
        <taxon>Pseudomonadales</taxon>
        <taxon>Pseudomonadaceae</taxon>
        <taxon>Pseudomonas</taxon>
    </lineage>
</organism>
<protein>
    <submittedName>
        <fullName evidence="2">Uncharacterized protein</fullName>
    </submittedName>
</protein>
<sequence length="306" mass="34440">MVDNARDCATKEIVEAEDLKLLAVVDTYGYQCTGCNTQAFPRSYRPGNLVRAHFQIRDPHGPDCESEGESKVIALGKRASVQKELETSPGLSPARLELIDTRTIIDATLPRTEQQTQSVGRQNPTGNTARREGRRAANSIRPICRAFLFFPHDRHLSLEVPGVAPRTYRTAFKKLRSEGIERFAHVRVFYGELAWSQAVESPEHLTISLNAGEWEDEKLTPYQVIVHWQEWSAVARGRLKNELEVARKEGMEAKKVKQASRSYLFFIGNQDAQNPALFHVLDHRLICTLHDELVFPPKTAIGSPAA</sequence>
<dbReference type="AlphaFoldDB" id="A0A1G8MPT1"/>
<evidence type="ECO:0000313" key="3">
    <source>
        <dbReference type="Proteomes" id="UP000199636"/>
    </source>
</evidence>
<gene>
    <name evidence="2" type="ORF">SAMN05216272_11668</name>
</gene>
<evidence type="ECO:0000313" key="2">
    <source>
        <dbReference type="EMBL" id="SDI70049.1"/>
    </source>
</evidence>
<name>A0A1G8MPT1_9PSED</name>
<proteinExistence type="predicted"/>
<dbReference type="EMBL" id="FNDS01000016">
    <property type="protein sequence ID" value="SDI70049.1"/>
    <property type="molecule type" value="Genomic_DNA"/>
</dbReference>
<dbReference type="RefSeq" id="WP_170842876.1">
    <property type="nucleotide sequence ID" value="NZ_FNDS01000016.1"/>
</dbReference>
<feature type="region of interest" description="Disordered" evidence="1">
    <location>
        <begin position="112"/>
        <end position="136"/>
    </location>
</feature>
<reference evidence="3" key="1">
    <citation type="submission" date="2016-10" db="EMBL/GenBank/DDBJ databases">
        <authorList>
            <person name="Varghese N."/>
            <person name="Submissions S."/>
        </authorList>
    </citation>
    <scope>NUCLEOTIDE SEQUENCE [LARGE SCALE GENOMIC DNA]</scope>
    <source>
        <strain evidence="3">CCM 7469</strain>
    </source>
</reference>
<keyword evidence="3" id="KW-1185">Reference proteome</keyword>
<dbReference type="Proteomes" id="UP000199636">
    <property type="component" value="Unassembled WGS sequence"/>
</dbReference>
<accession>A0A1G8MPT1</accession>